<protein>
    <recommendedName>
        <fullName evidence="2">Outer membrane protein beta-barrel domain-containing protein</fullName>
    </recommendedName>
</protein>
<name>F2IHA1_FLUTR</name>
<sequence precursor="true">MRKITTMLLAGIAMFGMNVNAQEDYRENFKFGLRVGGNYSNVWDEKDQDFEAKGKVGFAGGAFIHIPIGKYLGVQPEVLFSQKGYQGSGTFLMQPYAFKRTTNYLEVPLLFTIKPASFLTIVLGPQYSFLLSQKTDFSTGTFGTSEFIEYDNDNIRKNTLGAVVGFDINITHFVVSPRAGWDFQTNLGDGSSSTPRYKNQWLQLTLGYRF</sequence>
<organism evidence="3 4">
    <name type="scientific">Fluviicola taffensis (strain DSM 16823 / NCIMB 13979 / RW262)</name>
    <dbReference type="NCBI Taxonomy" id="755732"/>
    <lineage>
        <taxon>Bacteria</taxon>
        <taxon>Pseudomonadati</taxon>
        <taxon>Bacteroidota</taxon>
        <taxon>Flavobacteriia</taxon>
        <taxon>Flavobacteriales</taxon>
        <taxon>Crocinitomicaceae</taxon>
        <taxon>Fluviicola</taxon>
    </lineage>
</organism>
<evidence type="ECO:0000259" key="2">
    <source>
        <dbReference type="Pfam" id="PF13568"/>
    </source>
</evidence>
<dbReference type="Pfam" id="PF13568">
    <property type="entry name" value="OMP_b-brl_2"/>
    <property type="match status" value="1"/>
</dbReference>
<dbReference type="KEGG" id="fte:Fluta_0652"/>
<gene>
    <name evidence="3" type="ordered locus">Fluta_0652</name>
</gene>
<evidence type="ECO:0000313" key="3">
    <source>
        <dbReference type="EMBL" id="AEA42656.1"/>
    </source>
</evidence>
<dbReference type="InterPro" id="IPR025665">
    <property type="entry name" value="Beta-barrel_OMP_2"/>
</dbReference>
<keyword evidence="4" id="KW-1185">Reference proteome</keyword>
<dbReference type="STRING" id="755732.Fluta_0652"/>
<feature type="domain" description="Outer membrane protein beta-barrel" evidence="2">
    <location>
        <begin position="21"/>
        <end position="176"/>
    </location>
</feature>
<proteinExistence type="predicted"/>
<reference evidence="3 4" key="1">
    <citation type="journal article" date="2011" name="Stand. Genomic Sci.">
        <title>Complete genome sequence of the gliding freshwater bacterium Fluviicola taffensis type strain (RW262).</title>
        <authorList>
            <person name="Woyke T."/>
            <person name="Chertkov O."/>
            <person name="Lapidus A."/>
            <person name="Nolan M."/>
            <person name="Lucas S."/>
            <person name="Del Rio T.G."/>
            <person name="Tice H."/>
            <person name="Cheng J.F."/>
            <person name="Tapia R."/>
            <person name="Han C."/>
            <person name="Goodwin L."/>
            <person name="Pitluck S."/>
            <person name="Liolios K."/>
            <person name="Pagani I."/>
            <person name="Ivanova N."/>
            <person name="Huntemann M."/>
            <person name="Mavromatis K."/>
            <person name="Mikhailova N."/>
            <person name="Pati A."/>
            <person name="Chen A."/>
            <person name="Palaniappan K."/>
            <person name="Land M."/>
            <person name="Hauser L."/>
            <person name="Brambilla E.M."/>
            <person name="Rohde M."/>
            <person name="Mwirichia R."/>
            <person name="Sikorski J."/>
            <person name="Tindall B.J."/>
            <person name="Goker M."/>
            <person name="Bristow J."/>
            <person name="Eisen J.A."/>
            <person name="Markowitz V."/>
            <person name="Hugenholtz P."/>
            <person name="Klenk H.P."/>
            <person name="Kyrpides N.C."/>
        </authorList>
    </citation>
    <scope>NUCLEOTIDE SEQUENCE [LARGE SCALE GENOMIC DNA]</scope>
    <source>
        <strain evidence="4">DSM 16823 / RW262 / RW262</strain>
    </source>
</reference>
<dbReference type="eggNOG" id="COG3637">
    <property type="taxonomic scope" value="Bacteria"/>
</dbReference>
<evidence type="ECO:0000313" key="4">
    <source>
        <dbReference type="Proteomes" id="UP000007463"/>
    </source>
</evidence>
<dbReference type="RefSeq" id="WP_013685428.1">
    <property type="nucleotide sequence ID" value="NC_015321.1"/>
</dbReference>
<dbReference type="HOGENOM" id="CLU_082049_4_2_10"/>
<dbReference type="EMBL" id="CP002542">
    <property type="protein sequence ID" value="AEA42656.1"/>
    <property type="molecule type" value="Genomic_DNA"/>
</dbReference>
<reference evidence="4" key="2">
    <citation type="submission" date="2011-02" db="EMBL/GenBank/DDBJ databases">
        <title>The complete genome of Fluviicola taffensis DSM 16823.</title>
        <authorList>
            <consortium name="US DOE Joint Genome Institute (JGI-PGF)"/>
            <person name="Lucas S."/>
            <person name="Copeland A."/>
            <person name="Lapidus A."/>
            <person name="Bruce D."/>
            <person name="Goodwin L."/>
            <person name="Pitluck S."/>
            <person name="Kyrpides N."/>
            <person name="Mavromatis K."/>
            <person name="Ivanova N."/>
            <person name="Mikhailova N."/>
            <person name="Pagani I."/>
            <person name="Chertkov O."/>
            <person name="Detter J.C."/>
            <person name="Han C."/>
            <person name="Tapia R."/>
            <person name="Land M."/>
            <person name="Hauser L."/>
            <person name="Markowitz V."/>
            <person name="Cheng J.-F."/>
            <person name="Hugenholtz P."/>
            <person name="Woyke T."/>
            <person name="Wu D."/>
            <person name="Tindall B."/>
            <person name="Pomrenke H.G."/>
            <person name="Brambilla E."/>
            <person name="Klenk H.-P."/>
            <person name="Eisen J.A."/>
        </authorList>
    </citation>
    <scope>NUCLEOTIDE SEQUENCE [LARGE SCALE GENOMIC DNA]</scope>
    <source>
        <strain evidence="4">DSM 16823 / RW262 / RW262</strain>
    </source>
</reference>
<dbReference type="AlphaFoldDB" id="F2IHA1"/>
<dbReference type="Proteomes" id="UP000007463">
    <property type="component" value="Chromosome"/>
</dbReference>
<keyword evidence="1" id="KW-0732">Signal</keyword>
<feature type="signal peptide" evidence="1">
    <location>
        <begin position="1"/>
        <end position="21"/>
    </location>
</feature>
<accession>F2IHA1</accession>
<evidence type="ECO:0000256" key="1">
    <source>
        <dbReference type="SAM" id="SignalP"/>
    </source>
</evidence>
<feature type="chain" id="PRO_5003278587" description="Outer membrane protein beta-barrel domain-containing protein" evidence="1">
    <location>
        <begin position="22"/>
        <end position="210"/>
    </location>
</feature>